<dbReference type="InterPro" id="IPR031325">
    <property type="entry name" value="RHS_repeat"/>
</dbReference>
<evidence type="ECO:0000313" key="2">
    <source>
        <dbReference type="Proteomes" id="UP001201273"/>
    </source>
</evidence>
<reference evidence="1 2" key="1">
    <citation type="journal article" date="2022" name="Environ. Microbiol. Rep.">
        <title>Eco-phylogenetic analyses reveal divergent evolution of vitamin B12 metabolism in the marine bacterial family 'Psychromonadaceae'.</title>
        <authorList>
            <person name="Jin X."/>
            <person name="Yang Y."/>
            <person name="Cao H."/>
            <person name="Gao B."/>
            <person name="Zhao Z."/>
        </authorList>
    </citation>
    <scope>NUCLEOTIDE SEQUENCE [LARGE SCALE GENOMIC DNA]</scope>
    <source>
        <strain evidence="1 2">MKS20</strain>
    </source>
</reference>
<organism evidence="1 2">
    <name type="scientific">Motilimonas cestriensis</name>
    <dbReference type="NCBI Taxonomy" id="2742685"/>
    <lineage>
        <taxon>Bacteria</taxon>
        <taxon>Pseudomonadati</taxon>
        <taxon>Pseudomonadota</taxon>
        <taxon>Gammaproteobacteria</taxon>
        <taxon>Alteromonadales</taxon>
        <taxon>Alteromonadales genera incertae sedis</taxon>
        <taxon>Motilimonas</taxon>
    </lineage>
</organism>
<proteinExistence type="predicted"/>
<dbReference type="Proteomes" id="UP001201273">
    <property type="component" value="Unassembled WGS sequence"/>
</dbReference>
<protein>
    <recommendedName>
        <fullName evidence="3">YD repeat-containing protein</fullName>
    </recommendedName>
</protein>
<dbReference type="PANTHER" id="PTHR32305:SF15">
    <property type="entry name" value="PROTEIN RHSA-RELATED"/>
    <property type="match status" value="1"/>
</dbReference>
<dbReference type="RefSeq" id="WP_233055179.1">
    <property type="nucleotide sequence ID" value="NZ_JAIMJA010000077.1"/>
</dbReference>
<dbReference type="Gene3D" id="2.180.10.10">
    <property type="entry name" value="RHS repeat-associated core"/>
    <property type="match status" value="1"/>
</dbReference>
<dbReference type="InterPro" id="IPR050708">
    <property type="entry name" value="T6SS_VgrG/RHS"/>
</dbReference>
<dbReference type="Pfam" id="PF05593">
    <property type="entry name" value="RHS_repeat"/>
    <property type="match status" value="1"/>
</dbReference>
<dbReference type="InterPro" id="IPR006530">
    <property type="entry name" value="YD"/>
</dbReference>
<keyword evidence="2" id="KW-1185">Reference proteome</keyword>
<accession>A0ABS8WGN9</accession>
<dbReference type="NCBIfam" id="TIGR01643">
    <property type="entry name" value="YD_repeat_2x"/>
    <property type="match status" value="2"/>
</dbReference>
<name>A0ABS8WGN9_9GAMM</name>
<comment type="caution">
    <text evidence="1">The sequence shown here is derived from an EMBL/GenBank/DDBJ whole genome shotgun (WGS) entry which is preliminary data.</text>
</comment>
<sequence>QQDWQAFNLSDTIAKKGTQVSYNVNGLKETQSHPATGTTHFYYDNNGQLRERVNANGDVTSTQYNAFGDVASQRLADTTMSTHHYDNAGRIALTRDGEGNETHFFYNALGQLEYQLTKASGLAQLEFMTPVGSSGGIVERNITRFIYDARGNVKATQVALHRSGVAAQSGAPEYQVLQGLIKEGISFVSEGHKAYDHLGRLISEIDGEGRELVTQYHDGGRTVVNYLAGQLQSRSELDASGRIVKLTNGKHETISYRYDDQTGTVVTRTAAGIETRVRSNAHGEQVELLDGEGNRRLFYYDHRGNLERS</sequence>
<feature type="non-terminal residue" evidence="1">
    <location>
        <position position="309"/>
    </location>
</feature>
<dbReference type="EMBL" id="JAIMJA010000077">
    <property type="protein sequence ID" value="MCE2597450.1"/>
    <property type="molecule type" value="Genomic_DNA"/>
</dbReference>
<gene>
    <name evidence="1" type="ORF">K6Y31_22075</name>
</gene>
<feature type="non-terminal residue" evidence="1">
    <location>
        <position position="1"/>
    </location>
</feature>
<evidence type="ECO:0000313" key="1">
    <source>
        <dbReference type="EMBL" id="MCE2597450.1"/>
    </source>
</evidence>
<dbReference type="PANTHER" id="PTHR32305">
    <property type="match status" value="1"/>
</dbReference>
<evidence type="ECO:0008006" key="3">
    <source>
        <dbReference type="Google" id="ProtNLM"/>
    </source>
</evidence>